<dbReference type="PANTHER" id="PTHR44167">
    <property type="entry name" value="OVARIAN-SPECIFIC SERINE/THREONINE-PROTEIN KINASE LOK-RELATED"/>
    <property type="match status" value="1"/>
</dbReference>
<comment type="caution">
    <text evidence="9">The sequence shown here is derived from an EMBL/GenBank/DDBJ whole genome shotgun (WGS) entry which is preliminary data.</text>
</comment>
<reference evidence="9 10" key="1">
    <citation type="journal article" date="2019" name="Fungal Biol. Biotechnol.">
        <title>Draft genome sequence of fastidious pathogen Ceratobasidium theobromae, which causes vascular-streak dieback in Theobroma cacao.</title>
        <authorList>
            <person name="Ali S.S."/>
            <person name="Asman A."/>
            <person name="Shao J."/>
            <person name="Firmansyah A.P."/>
            <person name="Susilo A.W."/>
            <person name="Rosmana A."/>
            <person name="McMahon P."/>
            <person name="Junaid M."/>
            <person name="Guest D."/>
            <person name="Kheng T.Y."/>
            <person name="Meinhardt L.W."/>
            <person name="Bailey B.A."/>
        </authorList>
    </citation>
    <scope>NUCLEOTIDE SEQUENCE [LARGE SCALE GENOMIC DNA]</scope>
    <source>
        <strain evidence="9 10">CT2</strain>
    </source>
</reference>
<feature type="compositionally biased region" description="Polar residues" evidence="7">
    <location>
        <begin position="1"/>
        <end position="13"/>
    </location>
</feature>
<evidence type="ECO:0000256" key="1">
    <source>
        <dbReference type="ARBA" id="ARBA00012513"/>
    </source>
</evidence>
<dbReference type="InterPro" id="IPR000719">
    <property type="entry name" value="Prot_kinase_dom"/>
</dbReference>
<evidence type="ECO:0000256" key="2">
    <source>
        <dbReference type="ARBA" id="ARBA00022527"/>
    </source>
</evidence>
<evidence type="ECO:0000256" key="6">
    <source>
        <dbReference type="ARBA" id="ARBA00022840"/>
    </source>
</evidence>
<evidence type="ECO:0000256" key="3">
    <source>
        <dbReference type="ARBA" id="ARBA00022679"/>
    </source>
</evidence>
<feature type="compositionally biased region" description="Acidic residues" evidence="7">
    <location>
        <begin position="92"/>
        <end position="101"/>
    </location>
</feature>
<dbReference type="EMBL" id="SSOP01000009">
    <property type="protein sequence ID" value="KAB5595417.1"/>
    <property type="molecule type" value="Genomic_DNA"/>
</dbReference>
<feature type="compositionally biased region" description="Acidic residues" evidence="7">
    <location>
        <begin position="222"/>
        <end position="241"/>
    </location>
</feature>
<feature type="region of interest" description="Disordered" evidence="7">
    <location>
        <begin position="48"/>
        <end position="101"/>
    </location>
</feature>
<keyword evidence="3" id="KW-0808">Transferase</keyword>
<keyword evidence="2" id="KW-0723">Serine/threonine-protein kinase</keyword>
<dbReference type="InterPro" id="IPR011009">
    <property type="entry name" value="Kinase-like_dom_sf"/>
</dbReference>
<keyword evidence="4" id="KW-0547">Nucleotide-binding</keyword>
<keyword evidence="9" id="KW-0131">Cell cycle</keyword>
<feature type="region of interest" description="Disordered" evidence="7">
    <location>
        <begin position="136"/>
        <end position="252"/>
    </location>
</feature>
<name>A0A5N5QW68_9AGAM</name>
<dbReference type="AlphaFoldDB" id="A0A5N5QW68"/>
<evidence type="ECO:0000313" key="10">
    <source>
        <dbReference type="Proteomes" id="UP000383932"/>
    </source>
</evidence>
<keyword evidence="9" id="KW-0132">Cell division</keyword>
<dbReference type="SMART" id="SM00220">
    <property type="entry name" value="S_TKc"/>
    <property type="match status" value="1"/>
</dbReference>
<proteinExistence type="predicted"/>
<sequence length="775" mass="85711">MATLVHTMSSSQAPHMFSEHPSNPLHVSSSDIANATYVRQARLSMSNKGKKVTRNIYAGATPKGRQRKSRNNRGFGGDESSDGFRVHQVVGDDSEPDLDPGEEELELELDPDDAPMNDLDAAADSTELVEATENVDHLGSSDDGDDDDGIEGQAGFVQPVIEPRLADSNPFYVSDDEEDGGEGDVTVTFPHVPDGSDDDGGDEDAEGEDDEEYLNSKKEETLEVQESEALDGVDDESEDEANTLSNKDEMEQPYIVNEMRQLKERVQGLVGNYELVDRLGEGTFSSVYKAIDLNFDKYDNGEWNSSLGYADYPLVAAQSAPSSKPSQYAPAFHQRGRVFVAIKRIYVTSSPQRIANEIELMEATRGCRHVSQLITAFRDEDQVVCVMPFHRSVDFREYFQTLSMRSLQTYFRHLFRALRDIHARDIVHRDVKPANFLFNPKDGPDGTGWGVLCDFGLAQRVDYPERTQCLHTPPTRKHPHGKYIPQSSHSKQVLDRKLQAIRKRADAGSANVGYKADDHRPRVKANRAGTRGFRAPEVLLKCESQTVALDVWSAGCILLACLSGKFPLFNSNDDTEALAEIAAIVGRDRMVKCALLHNRTFLTNLPSTMHKGQTWADLARKMNPNLDKPPGGASESEKAEHTRLVNGALELLDKCLDLDVTKRITARDALHCEFLRFGRKAGGDGSVRIPSDDLLAPHPPGQGVCAKLHCLDKTSEESGAGQMWCVQLRGGGARLVRGDDPDARCIGREPCHYHVGWGKWGVLETSETAMCVNHF</sequence>
<organism evidence="9 10">
    <name type="scientific">Ceratobasidium theobromae</name>
    <dbReference type="NCBI Taxonomy" id="1582974"/>
    <lineage>
        <taxon>Eukaryota</taxon>
        <taxon>Fungi</taxon>
        <taxon>Dikarya</taxon>
        <taxon>Basidiomycota</taxon>
        <taxon>Agaricomycotina</taxon>
        <taxon>Agaricomycetes</taxon>
        <taxon>Cantharellales</taxon>
        <taxon>Ceratobasidiaceae</taxon>
        <taxon>Ceratobasidium</taxon>
    </lineage>
</organism>
<dbReference type="SUPFAM" id="SSF56112">
    <property type="entry name" value="Protein kinase-like (PK-like)"/>
    <property type="match status" value="1"/>
</dbReference>
<dbReference type="Gene3D" id="1.10.510.10">
    <property type="entry name" value="Transferase(Phosphotransferase) domain 1"/>
    <property type="match status" value="1"/>
</dbReference>
<dbReference type="InterPro" id="IPR008271">
    <property type="entry name" value="Ser/Thr_kinase_AS"/>
</dbReference>
<feature type="compositionally biased region" description="Acidic residues" evidence="7">
    <location>
        <begin position="195"/>
        <end position="213"/>
    </location>
</feature>
<dbReference type="PROSITE" id="PS50011">
    <property type="entry name" value="PROTEIN_KINASE_DOM"/>
    <property type="match status" value="1"/>
</dbReference>
<evidence type="ECO:0000256" key="4">
    <source>
        <dbReference type="ARBA" id="ARBA00022741"/>
    </source>
</evidence>
<dbReference type="GO" id="GO:0044773">
    <property type="term" value="P:mitotic DNA damage checkpoint signaling"/>
    <property type="evidence" value="ECO:0007669"/>
    <property type="project" value="TreeGrafter"/>
</dbReference>
<dbReference type="CDD" id="cd14019">
    <property type="entry name" value="STKc_Cdc7"/>
    <property type="match status" value="1"/>
</dbReference>
<dbReference type="EC" id="2.7.11.1" evidence="1"/>
<dbReference type="GO" id="GO:0005524">
    <property type="term" value="F:ATP binding"/>
    <property type="evidence" value="ECO:0007669"/>
    <property type="project" value="UniProtKB-KW"/>
</dbReference>
<dbReference type="OrthoDB" id="10020333at2759"/>
<evidence type="ECO:0000313" key="9">
    <source>
        <dbReference type="EMBL" id="KAB5595417.1"/>
    </source>
</evidence>
<evidence type="ECO:0000259" key="8">
    <source>
        <dbReference type="PROSITE" id="PS50011"/>
    </source>
</evidence>
<protein>
    <recommendedName>
        <fullName evidence="1">non-specific serine/threonine protein kinase</fullName>
        <ecNumber evidence="1">2.7.11.1</ecNumber>
    </recommendedName>
</protein>
<dbReference type="PROSITE" id="PS00108">
    <property type="entry name" value="PROTEIN_KINASE_ST"/>
    <property type="match status" value="1"/>
</dbReference>
<dbReference type="PANTHER" id="PTHR44167:SF23">
    <property type="entry name" value="CDC7 KINASE, ISOFORM A-RELATED"/>
    <property type="match status" value="1"/>
</dbReference>
<keyword evidence="6" id="KW-0067">ATP-binding</keyword>
<dbReference type="GO" id="GO:0005634">
    <property type="term" value="C:nucleus"/>
    <property type="evidence" value="ECO:0007669"/>
    <property type="project" value="TreeGrafter"/>
</dbReference>
<feature type="domain" description="Protein kinase" evidence="8">
    <location>
        <begin position="273"/>
        <end position="675"/>
    </location>
</feature>
<keyword evidence="10" id="KW-1185">Reference proteome</keyword>
<accession>A0A5N5QW68</accession>
<dbReference type="GO" id="GO:0051301">
    <property type="term" value="P:cell division"/>
    <property type="evidence" value="ECO:0007669"/>
    <property type="project" value="UniProtKB-KW"/>
</dbReference>
<dbReference type="Proteomes" id="UP000383932">
    <property type="component" value="Unassembled WGS sequence"/>
</dbReference>
<feature type="region of interest" description="Disordered" evidence="7">
    <location>
        <begin position="1"/>
        <end position="25"/>
    </location>
</feature>
<keyword evidence="5" id="KW-0418">Kinase</keyword>
<gene>
    <name evidence="9" type="ORF">CTheo_1094</name>
</gene>
<evidence type="ECO:0000256" key="7">
    <source>
        <dbReference type="SAM" id="MobiDB-lite"/>
    </source>
</evidence>
<evidence type="ECO:0000256" key="5">
    <source>
        <dbReference type="ARBA" id="ARBA00022777"/>
    </source>
</evidence>
<dbReference type="GO" id="GO:0004674">
    <property type="term" value="F:protein serine/threonine kinase activity"/>
    <property type="evidence" value="ECO:0007669"/>
    <property type="project" value="UniProtKB-KW"/>
</dbReference>
<dbReference type="Gene3D" id="3.30.200.20">
    <property type="entry name" value="Phosphorylase Kinase, domain 1"/>
    <property type="match status" value="1"/>
</dbReference>
<dbReference type="Pfam" id="PF00069">
    <property type="entry name" value="Pkinase"/>
    <property type="match status" value="2"/>
</dbReference>